<feature type="compositionally biased region" description="Basic residues" evidence="1">
    <location>
        <begin position="66"/>
        <end position="77"/>
    </location>
</feature>
<organism evidence="2">
    <name type="scientific">Zea mays</name>
    <name type="common">Maize</name>
    <dbReference type="NCBI Taxonomy" id="4577"/>
    <lineage>
        <taxon>Eukaryota</taxon>
        <taxon>Viridiplantae</taxon>
        <taxon>Streptophyta</taxon>
        <taxon>Embryophyta</taxon>
        <taxon>Tracheophyta</taxon>
        <taxon>Spermatophyta</taxon>
        <taxon>Magnoliopsida</taxon>
        <taxon>Liliopsida</taxon>
        <taxon>Poales</taxon>
        <taxon>Poaceae</taxon>
        <taxon>PACMAD clade</taxon>
        <taxon>Panicoideae</taxon>
        <taxon>Andropogonodae</taxon>
        <taxon>Andropogoneae</taxon>
        <taxon>Tripsacinae</taxon>
        <taxon>Zea</taxon>
    </lineage>
</organism>
<reference evidence="2" key="1">
    <citation type="submission" date="2015-12" db="EMBL/GenBank/DDBJ databases">
        <title>Update maize B73 reference genome by single molecule sequencing technologies.</title>
        <authorList>
            <consortium name="Maize Genome Sequencing Project"/>
            <person name="Ware D."/>
        </authorList>
    </citation>
    <scope>NUCLEOTIDE SEQUENCE [LARGE SCALE GENOMIC DNA]</scope>
    <source>
        <tissue evidence="2">Seedling</tissue>
    </source>
</reference>
<protein>
    <submittedName>
        <fullName evidence="2">Oleoyl-acyl carrier protein thioesterase</fullName>
    </submittedName>
</protein>
<sequence>MHRVQRLPRSILLSTASRSFSLSSFLSPRAPGPPPATVPGPSSYRLGSARLPAANPSPLRPCKTPTAHRRRRRLRRRPGNEPPRNDAPALPHAALSRATAMRPRAAPPPRKVGVVSRTRGGGAVHAGCAAGIRDRGGVAGPRSCHGGGG</sequence>
<name>A0A1D6ESQ9_MAIZE</name>
<gene>
    <name evidence="2" type="ORF">ZEAMMB73_Zm00001d006080</name>
</gene>
<accession>A0A1D6ESQ9</accession>
<evidence type="ECO:0000256" key="1">
    <source>
        <dbReference type="SAM" id="MobiDB-lite"/>
    </source>
</evidence>
<dbReference type="AlphaFoldDB" id="A0A1D6ESQ9"/>
<dbReference type="EMBL" id="CM007648">
    <property type="protein sequence ID" value="ONM22743.1"/>
    <property type="molecule type" value="Genomic_DNA"/>
</dbReference>
<feature type="region of interest" description="Disordered" evidence="1">
    <location>
        <begin position="23"/>
        <end position="123"/>
    </location>
</feature>
<proteinExistence type="predicted"/>
<evidence type="ECO:0000313" key="2">
    <source>
        <dbReference type="EMBL" id="ONM22743.1"/>
    </source>
</evidence>